<organism evidence="1 2">
    <name type="scientific">Aduncisulcus paluster</name>
    <dbReference type="NCBI Taxonomy" id="2918883"/>
    <lineage>
        <taxon>Eukaryota</taxon>
        <taxon>Metamonada</taxon>
        <taxon>Carpediemonas-like organisms</taxon>
        <taxon>Aduncisulcus</taxon>
    </lineage>
</organism>
<evidence type="ECO:0000313" key="2">
    <source>
        <dbReference type="Proteomes" id="UP001057375"/>
    </source>
</evidence>
<protein>
    <submittedName>
        <fullName evidence="1">Uncharacterized protein</fullName>
    </submittedName>
</protein>
<name>A0ABQ5KIN1_9EUKA</name>
<gene>
    <name evidence="1" type="ORF">ADUPG1_002270</name>
</gene>
<reference evidence="1" key="1">
    <citation type="submission" date="2022-03" db="EMBL/GenBank/DDBJ databases">
        <title>Draft genome sequence of Aduncisulcus paluster, a free-living microaerophilic Fornicata.</title>
        <authorList>
            <person name="Yuyama I."/>
            <person name="Kume K."/>
            <person name="Tamura T."/>
            <person name="Inagaki Y."/>
            <person name="Hashimoto T."/>
        </authorList>
    </citation>
    <scope>NUCLEOTIDE SEQUENCE</scope>
    <source>
        <strain evidence="1">NY0171</strain>
    </source>
</reference>
<sequence>MMRSSSRDLSPWLLQIGGELAVQHNSNDQLWRWNARSQRFPSLFISHGVIPSLLADLWSHALTPSSCPNTSHWRSLSSPGVPSLTYTPAPLVSHIPIHSHTLTYALGVTRPYTLTYTHIHSHAPWCHLTDSLGVTYSPSLFHITTHTRIP</sequence>
<evidence type="ECO:0000313" key="1">
    <source>
        <dbReference type="EMBL" id="GKT32377.1"/>
    </source>
</evidence>
<dbReference type="EMBL" id="BQXS01002542">
    <property type="protein sequence ID" value="GKT32377.1"/>
    <property type="molecule type" value="Genomic_DNA"/>
</dbReference>
<accession>A0ABQ5KIN1</accession>
<proteinExistence type="predicted"/>
<dbReference type="Proteomes" id="UP001057375">
    <property type="component" value="Unassembled WGS sequence"/>
</dbReference>
<keyword evidence="2" id="KW-1185">Reference proteome</keyword>
<comment type="caution">
    <text evidence="1">The sequence shown here is derived from an EMBL/GenBank/DDBJ whole genome shotgun (WGS) entry which is preliminary data.</text>
</comment>